<dbReference type="EMBL" id="LT607750">
    <property type="protein sequence ID" value="SCG80107.1"/>
    <property type="molecule type" value="Genomic_DNA"/>
</dbReference>
<evidence type="ECO:0000313" key="1">
    <source>
        <dbReference type="EMBL" id="SCG80107.1"/>
    </source>
</evidence>
<accession>A0A1C5KBH7</accession>
<organism evidence="1 2">
    <name type="scientific">Micromonospora echinaurantiaca</name>
    <dbReference type="NCBI Taxonomy" id="47857"/>
    <lineage>
        <taxon>Bacteria</taxon>
        <taxon>Bacillati</taxon>
        <taxon>Actinomycetota</taxon>
        <taxon>Actinomycetes</taxon>
        <taxon>Micromonosporales</taxon>
        <taxon>Micromonosporaceae</taxon>
        <taxon>Micromonospora</taxon>
    </lineage>
</organism>
<protein>
    <recommendedName>
        <fullName evidence="3">Phosphatase</fullName>
    </recommendedName>
</protein>
<sequence>MSDRPRLLPLLGATRHGGRDAMTCLYRCGNACDHPVPNTSDNTYFGDVVSAEVTRRGVVRAGAVGALVLGFGGAAAGALAGAAPAAAAPGTPVVPEAAGFGRPGRGVGSGALTFTPIPPNKLDTLVVPNGYDHSVVIRWGDPVLPGAPEFDPHEQTAARQARQFGYNNDFVGVLPLDKQGRRALLVVNHEYTNEDLMFPGFTSQDALTVEQLRVAMAAHGMSVVELERVGGTGQWRPVGKGRLPYNRRVTALSTKFELTGPAAGSAWLRTAADPKGRTVIGTLNNCAGGVTPWGTVLSGEENFNQYFVGGDGAPAELKPKLARYGITTDARYPSGSRKWERADERFDLAKHPNEAHRFGWIVEIDPFDPESRPRKHTALGRFKHEGANVIIAKSGHAVAYMGDDERFDYLYKFVSDKKFMPGNSWVARKHNLTLLESGTLYVAELYQTSAGEIDGSGKLPSDGAFNGRGRWIKLVSGNRSYVDGMTAADVLTFTRLAGDKVGATKMDRPEDVEPSQLTGKVYVALTNNTNRGVGSNPKADEANPRTANKHGHLLELVEDRGDNSAETFVWSVPIVAGDPTDPSTYFAGYDKTRVSPISCPDNVAFDATGNLWISTDGNALGSNDGLFATAVEGPERGHLKQFLTVPLGAEACGPFITGDNRSVFVAVQHPGEITGASLEKPASTWPDGDFAKPGVVVTWRLDGGPVGS</sequence>
<proteinExistence type="predicted"/>
<keyword evidence="2" id="KW-1185">Reference proteome</keyword>
<evidence type="ECO:0000313" key="2">
    <source>
        <dbReference type="Proteomes" id="UP000198217"/>
    </source>
</evidence>
<dbReference type="PROSITE" id="PS51318">
    <property type="entry name" value="TAT"/>
    <property type="match status" value="1"/>
</dbReference>
<dbReference type="Pfam" id="PF05787">
    <property type="entry name" value="PhoX"/>
    <property type="match status" value="1"/>
</dbReference>
<dbReference type="InterPro" id="IPR008557">
    <property type="entry name" value="PhoX"/>
</dbReference>
<gene>
    <name evidence="1" type="ORF">GA0070609_6251</name>
</gene>
<dbReference type="Proteomes" id="UP000198217">
    <property type="component" value="Chromosome I"/>
</dbReference>
<dbReference type="RefSeq" id="WP_088997037.1">
    <property type="nucleotide sequence ID" value="NZ_LT607750.1"/>
</dbReference>
<dbReference type="AlphaFoldDB" id="A0A1C5KBH7"/>
<dbReference type="SUPFAM" id="SSF63829">
    <property type="entry name" value="Calcium-dependent phosphotriesterase"/>
    <property type="match status" value="1"/>
</dbReference>
<name>A0A1C5KBH7_9ACTN</name>
<evidence type="ECO:0008006" key="3">
    <source>
        <dbReference type="Google" id="ProtNLM"/>
    </source>
</evidence>
<dbReference type="InterPro" id="IPR006311">
    <property type="entry name" value="TAT_signal"/>
</dbReference>
<dbReference type="PANTHER" id="PTHR35399:SF2">
    <property type="entry name" value="DUF839 DOMAIN-CONTAINING PROTEIN"/>
    <property type="match status" value="1"/>
</dbReference>
<dbReference type="PANTHER" id="PTHR35399">
    <property type="entry name" value="SLR8030 PROTEIN"/>
    <property type="match status" value="1"/>
</dbReference>
<reference evidence="1 2" key="1">
    <citation type="submission" date="2016-06" db="EMBL/GenBank/DDBJ databases">
        <authorList>
            <person name="Kjaerup R.B."/>
            <person name="Dalgaard T.S."/>
            <person name="Juul-Madsen H.R."/>
        </authorList>
    </citation>
    <scope>NUCLEOTIDE SEQUENCE [LARGE SCALE GENOMIC DNA]</scope>
    <source>
        <strain evidence="1 2">DSM 43904</strain>
    </source>
</reference>